<accession>A0ABV3Y3G9</accession>
<gene>
    <name evidence="4" type="ORF">AB6A68_09660</name>
</gene>
<dbReference type="PROSITE" id="PS51186">
    <property type="entry name" value="GNAT"/>
    <property type="match status" value="1"/>
</dbReference>
<sequence>MGTSANRHHSLVQLDESDWPLWRCLRLQALEDAPDAFGSTLAQWSGVNDLEERWRDRLRSCGTAIVCIVDQQPAGMVATTPPIATETELQSMWVAPQFRGSGVGDQLVVAMLDWARQHELRQVRLRVRLMNLVAQRLYQRHGFIDAGKPPDEVHGVCEIEMVHLL</sequence>
<dbReference type="EC" id="2.3.-.-" evidence="4"/>
<evidence type="ECO:0000259" key="3">
    <source>
        <dbReference type="PROSITE" id="PS51186"/>
    </source>
</evidence>
<dbReference type="GO" id="GO:0016746">
    <property type="term" value="F:acyltransferase activity"/>
    <property type="evidence" value="ECO:0007669"/>
    <property type="project" value="UniProtKB-KW"/>
</dbReference>
<evidence type="ECO:0000313" key="5">
    <source>
        <dbReference type="Proteomes" id="UP001560267"/>
    </source>
</evidence>
<dbReference type="Pfam" id="PF00583">
    <property type="entry name" value="Acetyltransf_1"/>
    <property type="match status" value="1"/>
</dbReference>
<dbReference type="InterPro" id="IPR000182">
    <property type="entry name" value="GNAT_dom"/>
</dbReference>
<proteinExistence type="predicted"/>
<dbReference type="CDD" id="cd04301">
    <property type="entry name" value="NAT_SF"/>
    <property type="match status" value="1"/>
</dbReference>
<dbReference type="PANTHER" id="PTHR43877">
    <property type="entry name" value="AMINOALKYLPHOSPHONATE N-ACETYLTRANSFERASE-RELATED-RELATED"/>
    <property type="match status" value="1"/>
</dbReference>
<keyword evidence="1 4" id="KW-0808">Transferase</keyword>
<evidence type="ECO:0000256" key="2">
    <source>
        <dbReference type="ARBA" id="ARBA00023315"/>
    </source>
</evidence>
<comment type="caution">
    <text evidence="4">The sequence shown here is derived from an EMBL/GenBank/DDBJ whole genome shotgun (WGS) entry which is preliminary data.</text>
</comment>
<dbReference type="RefSeq" id="WP_276957284.1">
    <property type="nucleotide sequence ID" value="NZ_DAHZRA010000022.1"/>
</dbReference>
<keyword evidence="5" id="KW-1185">Reference proteome</keyword>
<dbReference type="Proteomes" id="UP001560267">
    <property type="component" value="Unassembled WGS sequence"/>
</dbReference>
<keyword evidence="2 4" id="KW-0012">Acyltransferase</keyword>
<evidence type="ECO:0000256" key="1">
    <source>
        <dbReference type="ARBA" id="ARBA00022679"/>
    </source>
</evidence>
<dbReference type="Gene3D" id="3.40.630.30">
    <property type="match status" value="1"/>
</dbReference>
<reference evidence="4 5" key="1">
    <citation type="submission" date="2024-07" db="EMBL/GenBank/DDBJ databases">
        <title>Draft Genome Sequence of Ferrimicrobium acidiphilum Strain YE2023, Isolated from a Pulp of Bioleach Reactor.</title>
        <authorList>
            <person name="Elkina Y.A."/>
            <person name="Bulaeva A.G."/>
            <person name="Beletsky A.V."/>
            <person name="Mardanov A.V."/>
        </authorList>
    </citation>
    <scope>NUCLEOTIDE SEQUENCE [LARGE SCALE GENOMIC DNA]</scope>
    <source>
        <strain evidence="4 5">YE2023</strain>
    </source>
</reference>
<organism evidence="4 5">
    <name type="scientific">Ferrimicrobium acidiphilum</name>
    <dbReference type="NCBI Taxonomy" id="121039"/>
    <lineage>
        <taxon>Bacteria</taxon>
        <taxon>Bacillati</taxon>
        <taxon>Actinomycetota</taxon>
        <taxon>Acidimicrobiia</taxon>
        <taxon>Acidimicrobiales</taxon>
        <taxon>Acidimicrobiaceae</taxon>
        <taxon>Ferrimicrobium</taxon>
    </lineage>
</organism>
<dbReference type="EMBL" id="JBFSHR010000036">
    <property type="protein sequence ID" value="MEX6430099.1"/>
    <property type="molecule type" value="Genomic_DNA"/>
</dbReference>
<feature type="domain" description="N-acetyltransferase" evidence="3">
    <location>
        <begin position="9"/>
        <end position="165"/>
    </location>
</feature>
<dbReference type="InterPro" id="IPR016181">
    <property type="entry name" value="Acyl_CoA_acyltransferase"/>
</dbReference>
<dbReference type="SUPFAM" id="SSF55729">
    <property type="entry name" value="Acyl-CoA N-acyltransferases (Nat)"/>
    <property type="match status" value="1"/>
</dbReference>
<evidence type="ECO:0000313" key="4">
    <source>
        <dbReference type="EMBL" id="MEX6430099.1"/>
    </source>
</evidence>
<name>A0ABV3Y3G9_9ACTN</name>
<dbReference type="PANTHER" id="PTHR43877:SF2">
    <property type="entry name" value="AMINOALKYLPHOSPHONATE N-ACETYLTRANSFERASE-RELATED"/>
    <property type="match status" value="1"/>
</dbReference>
<protein>
    <submittedName>
        <fullName evidence="4">GNAT family N-acetyltransferase</fullName>
        <ecNumber evidence="4">2.3.-.-</ecNumber>
    </submittedName>
</protein>
<dbReference type="InterPro" id="IPR050832">
    <property type="entry name" value="Bact_Acetyltransf"/>
</dbReference>